<keyword evidence="4" id="KW-1185">Reference proteome</keyword>
<evidence type="ECO:0000313" key="3">
    <source>
        <dbReference type="EMBL" id="NYI40136.1"/>
    </source>
</evidence>
<proteinExistence type="predicted"/>
<dbReference type="Pfam" id="PF23866">
    <property type="entry name" value="DUF7224"/>
    <property type="match status" value="1"/>
</dbReference>
<comment type="caution">
    <text evidence="3">The sequence shown here is derived from an EMBL/GenBank/DDBJ whole genome shotgun (WGS) entry which is preliminary data.</text>
</comment>
<feature type="transmembrane region" description="Helical" evidence="1">
    <location>
        <begin position="44"/>
        <end position="67"/>
    </location>
</feature>
<feature type="transmembrane region" description="Helical" evidence="1">
    <location>
        <begin position="220"/>
        <end position="239"/>
    </location>
</feature>
<reference evidence="3 4" key="1">
    <citation type="submission" date="2020-07" db="EMBL/GenBank/DDBJ databases">
        <title>Sequencing the genomes of 1000 actinobacteria strains.</title>
        <authorList>
            <person name="Klenk H.-P."/>
        </authorList>
    </citation>
    <scope>NUCLEOTIDE SEQUENCE [LARGE SCALE GENOMIC DNA]</scope>
    <source>
        <strain evidence="3 4">DSM 19970</strain>
    </source>
</reference>
<gene>
    <name evidence="3" type="ORF">BKA03_000255</name>
</gene>
<feature type="transmembrane region" description="Helical" evidence="1">
    <location>
        <begin position="88"/>
        <end position="115"/>
    </location>
</feature>
<feature type="transmembrane region" description="Helical" evidence="1">
    <location>
        <begin position="121"/>
        <end position="140"/>
    </location>
</feature>
<evidence type="ECO:0000256" key="1">
    <source>
        <dbReference type="SAM" id="Phobius"/>
    </source>
</evidence>
<feature type="transmembrane region" description="Helical" evidence="1">
    <location>
        <begin position="194"/>
        <end position="213"/>
    </location>
</feature>
<name>A0A7Y9ZB81_9MICO</name>
<dbReference type="Proteomes" id="UP000547973">
    <property type="component" value="Unassembled WGS sequence"/>
</dbReference>
<sequence length="414" mass="43371">MTRAGTSLAARYLREPLPIIAPVLLVLALGHVGTYIDGADRYALASWAHSVSTVFLIAPVVGASAAWSVSRLRSAGFLERRWPRGRAAIYLDATWVSAATGLLVIAVTGLIAAGFTAPPPALVALAALAIMQMVALGVLLGRFLAGIYSAPLTLLGGYLWMVMPMAFEPLWLRHLNGHWPDCCSVPYEPSLRGLGAVAAVSIGLSVIALLYAGRLTRGRIALSLVAAAVAAATASYLAAPLGGEPVQARSNGLKCAPLGHDGASLCLFTEHEPERTLAEDAYRRAYDAWPGAKALRGSVFTEMVDPATNQHVVQFGRSLSDSSAVAEFAGAVLPPVPICAPGKPYANGLLRETAMVALVSRATGSLPMADQGAIPPEDEVLVEQIFAYGADAFSEWLKDVSATVSQCDREGISS</sequence>
<dbReference type="RefSeq" id="WP_062074873.1">
    <property type="nucleotide sequence ID" value="NZ_BBRC01000004.1"/>
</dbReference>
<dbReference type="EMBL" id="JACBZO010000001">
    <property type="protein sequence ID" value="NYI40136.1"/>
    <property type="molecule type" value="Genomic_DNA"/>
</dbReference>
<organism evidence="3 4">
    <name type="scientific">Demequina lutea</name>
    <dbReference type="NCBI Taxonomy" id="431489"/>
    <lineage>
        <taxon>Bacteria</taxon>
        <taxon>Bacillati</taxon>
        <taxon>Actinomycetota</taxon>
        <taxon>Actinomycetes</taxon>
        <taxon>Micrococcales</taxon>
        <taxon>Demequinaceae</taxon>
        <taxon>Demequina</taxon>
    </lineage>
</organism>
<feature type="transmembrane region" description="Helical" evidence="1">
    <location>
        <begin position="147"/>
        <end position="167"/>
    </location>
</feature>
<keyword evidence="1" id="KW-1133">Transmembrane helix</keyword>
<keyword evidence="1" id="KW-0472">Membrane</keyword>
<dbReference type="InterPro" id="IPR055648">
    <property type="entry name" value="DUF7224"/>
</dbReference>
<dbReference type="AlphaFoldDB" id="A0A7Y9ZB81"/>
<evidence type="ECO:0000313" key="4">
    <source>
        <dbReference type="Proteomes" id="UP000547973"/>
    </source>
</evidence>
<feature type="transmembrane region" description="Helical" evidence="1">
    <location>
        <begin position="12"/>
        <end position="32"/>
    </location>
</feature>
<dbReference type="OrthoDB" id="4965457at2"/>
<evidence type="ECO:0000259" key="2">
    <source>
        <dbReference type="Pfam" id="PF23866"/>
    </source>
</evidence>
<keyword evidence="1" id="KW-0812">Transmembrane</keyword>
<protein>
    <recommendedName>
        <fullName evidence="2">DUF7224 domain-containing protein</fullName>
    </recommendedName>
</protein>
<accession>A0A7Y9ZB81</accession>
<feature type="domain" description="DUF7224" evidence="2">
    <location>
        <begin position="266"/>
        <end position="407"/>
    </location>
</feature>